<evidence type="ECO:0000313" key="10">
    <source>
        <dbReference type="Proteomes" id="UP000494165"/>
    </source>
</evidence>
<comment type="caution">
    <text evidence="9">The sequence shown here is derived from an EMBL/GenBank/DDBJ whole genome shotgun (WGS) entry which is preliminary data.</text>
</comment>
<dbReference type="PANTHER" id="PTHR21143">
    <property type="entry name" value="INVERTEBRATE GUSTATORY RECEPTOR"/>
    <property type="match status" value="1"/>
</dbReference>
<keyword evidence="7 8" id="KW-0807">Transducer</keyword>
<sequence>MGPLYVEGLFALTCLKTCECLDQISSSTVEIGESKHLSAKFCEICEIVWKINRRFGLDFLISMSLAPLLLISCLLVLVCSFLNIGSYGELNLFFYTSYAVSSFVRTSYVCYFCRKLLVKHFEYDGTLEELIEYLGIDWCSMIPLCIESIFGIFCFYVCECLDQICVSPCKDNKLLLRVFVHLCATVQKINERFGVDFLISIAIGRITLLSSLFTLICSLLGLGNYESLNPIYLCSYATSSFARIYFVCYFCRKVILKIEETKLELFNRCVSARQQRNEPLPLAIKCVMNRKKIAAFDACGFIQISMDLLGEIIGSVITYLVVLVQFQFLKK</sequence>
<dbReference type="GO" id="GO:0030424">
    <property type="term" value="C:axon"/>
    <property type="evidence" value="ECO:0007669"/>
    <property type="project" value="TreeGrafter"/>
</dbReference>
<dbReference type="GO" id="GO:0007635">
    <property type="term" value="P:chemosensory behavior"/>
    <property type="evidence" value="ECO:0007669"/>
    <property type="project" value="TreeGrafter"/>
</dbReference>
<accession>A0A8S1BKB2</accession>
<protein>
    <recommendedName>
        <fullName evidence="8">Gustatory receptor</fullName>
    </recommendedName>
</protein>
<dbReference type="GO" id="GO:0005886">
    <property type="term" value="C:plasma membrane"/>
    <property type="evidence" value="ECO:0007669"/>
    <property type="project" value="UniProtKB-SubCell"/>
</dbReference>
<name>A0A8S1BKB2_9INSE</name>
<keyword evidence="3 8" id="KW-0812">Transmembrane</keyword>
<evidence type="ECO:0000313" key="9">
    <source>
        <dbReference type="EMBL" id="CAB3359661.1"/>
    </source>
</evidence>
<evidence type="ECO:0000256" key="6">
    <source>
        <dbReference type="ARBA" id="ARBA00023170"/>
    </source>
</evidence>
<dbReference type="Proteomes" id="UP000494165">
    <property type="component" value="Unassembled WGS sequence"/>
</dbReference>
<evidence type="ECO:0000256" key="1">
    <source>
        <dbReference type="ARBA" id="ARBA00004651"/>
    </source>
</evidence>
<comment type="similarity">
    <text evidence="8">Belongs to the insect chemoreceptor superfamily. Gustatory receptor (GR) family.</text>
</comment>
<dbReference type="EMBL" id="CADEPI010000002">
    <property type="protein sequence ID" value="CAB3359661.1"/>
    <property type="molecule type" value="Genomic_DNA"/>
</dbReference>
<evidence type="ECO:0000256" key="3">
    <source>
        <dbReference type="ARBA" id="ARBA00022692"/>
    </source>
</evidence>
<feature type="transmembrane region" description="Helical" evidence="8">
    <location>
        <begin position="197"/>
        <end position="223"/>
    </location>
</feature>
<evidence type="ECO:0000256" key="8">
    <source>
        <dbReference type="RuleBase" id="RU363108"/>
    </source>
</evidence>
<reference evidence="9 10" key="1">
    <citation type="submission" date="2020-04" db="EMBL/GenBank/DDBJ databases">
        <authorList>
            <person name="Alioto T."/>
            <person name="Alioto T."/>
            <person name="Gomez Garrido J."/>
        </authorList>
    </citation>
    <scope>NUCLEOTIDE SEQUENCE [LARGE SCALE GENOMIC DNA]</scope>
</reference>
<organism evidence="9 10">
    <name type="scientific">Cloeon dipterum</name>
    <dbReference type="NCBI Taxonomy" id="197152"/>
    <lineage>
        <taxon>Eukaryota</taxon>
        <taxon>Metazoa</taxon>
        <taxon>Ecdysozoa</taxon>
        <taxon>Arthropoda</taxon>
        <taxon>Hexapoda</taxon>
        <taxon>Insecta</taxon>
        <taxon>Pterygota</taxon>
        <taxon>Palaeoptera</taxon>
        <taxon>Ephemeroptera</taxon>
        <taxon>Pisciforma</taxon>
        <taxon>Baetidae</taxon>
        <taxon>Cloeon</taxon>
    </lineage>
</organism>
<evidence type="ECO:0000256" key="5">
    <source>
        <dbReference type="ARBA" id="ARBA00023136"/>
    </source>
</evidence>
<dbReference type="AlphaFoldDB" id="A0A8S1BKB2"/>
<feature type="transmembrane region" description="Helical" evidence="8">
    <location>
        <begin position="59"/>
        <end position="86"/>
    </location>
</feature>
<keyword evidence="4 8" id="KW-1133">Transmembrane helix</keyword>
<proteinExistence type="inferred from homology"/>
<gene>
    <name evidence="9" type="ORF">CLODIP_2_CD08014</name>
</gene>
<evidence type="ECO:0000256" key="4">
    <source>
        <dbReference type="ARBA" id="ARBA00022989"/>
    </source>
</evidence>
<dbReference type="Pfam" id="PF08395">
    <property type="entry name" value="7tm_7"/>
    <property type="match status" value="1"/>
</dbReference>
<dbReference type="GO" id="GO:0008049">
    <property type="term" value="P:male courtship behavior"/>
    <property type="evidence" value="ECO:0007669"/>
    <property type="project" value="TreeGrafter"/>
</dbReference>
<keyword evidence="6 8" id="KW-0675">Receptor</keyword>
<keyword evidence="10" id="KW-1185">Reference proteome</keyword>
<keyword evidence="5 8" id="KW-0472">Membrane</keyword>
<dbReference type="PANTHER" id="PTHR21143:SF134">
    <property type="entry name" value="GUSTATORY RECEPTOR"/>
    <property type="match status" value="1"/>
</dbReference>
<dbReference type="GO" id="GO:0030425">
    <property type="term" value="C:dendrite"/>
    <property type="evidence" value="ECO:0007669"/>
    <property type="project" value="TreeGrafter"/>
</dbReference>
<keyword evidence="2 8" id="KW-1003">Cell membrane</keyword>
<comment type="caution">
    <text evidence="8">Lacks conserved residue(s) required for the propagation of feature annotation.</text>
</comment>
<dbReference type="InterPro" id="IPR013604">
    <property type="entry name" value="7TM_chemorcpt"/>
</dbReference>
<dbReference type="GO" id="GO:0043025">
    <property type="term" value="C:neuronal cell body"/>
    <property type="evidence" value="ECO:0007669"/>
    <property type="project" value="TreeGrafter"/>
</dbReference>
<dbReference type="GO" id="GO:0007165">
    <property type="term" value="P:signal transduction"/>
    <property type="evidence" value="ECO:0007669"/>
    <property type="project" value="UniProtKB-KW"/>
</dbReference>
<feature type="transmembrane region" description="Helical" evidence="8">
    <location>
        <begin position="308"/>
        <end position="328"/>
    </location>
</feature>
<dbReference type="OrthoDB" id="6366728at2759"/>
<comment type="subcellular location">
    <subcellularLocation>
        <location evidence="1 8">Cell membrane</location>
        <topology evidence="1 8">Multi-pass membrane protein</topology>
    </subcellularLocation>
</comment>
<evidence type="ECO:0000256" key="7">
    <source>
        <dbReference type="ARBA" id="ARBA00023224"/>
    </source>
</evidence>
<evidence type="ECO:0000256" key="2">
    <source>
        <dbReference type="ARBA" id="ARBA00022475"/>
    </source>
</evidence>
<comment type="function">
    <text evidence="8">Gustatory receptor which mediates acceptance or avoidance behavior, depending on its substrates.</text>
</comment>
<dbReference type="GO" id="GO:0050909">
    <property type="term" value="P:sensory perception of taste"/>
    <property type="evidence" value="ECO:0007669"/>
    <property type="project" value="InterPro"/>
</dbReference>